<proteinExistence type="predicted"/>
<dbReference type="AlphaFoldDB" id="A0A8H3UPB2"/>
<sequence>MSENSSEEDQRPLTPDLEIGGVSLDAKEGLMINRPIKRYTESEMDMIRAALSPKYWPEGMPKDIKQRINNLMKPLQLDRHFSEQANQHTRQNKKSSTQDEGKIWRASRFQSGTGAVFRKW</sequence>
<name>A0A8H3UPB2_VENIN</name>
<dbReference type="Proteomes" id="UP000447873">
    <property type="component" value="Unassembled WGS sequence"/>
</dbReference>
<organism evidence="2 3">
    <name type="scientific">Venturia inaequalis</name>
    <name type="common">Apple scab fungus</name>
    <dbReference type="NCBI Taxonomy" id="5025"/>
    <lineage>
        <taxon>Eukaryota</taxon>
        <taxon>Fungi</taxon>
        <taxon>Dikarya</taxon>
        <taxon>Ascomycota</taxon>
        <taxon>Pezizomycotina</taxon>
        <taxon>Dothideomycetes</taxon>
        <taxon>Pleosporomycetidae</taxon>
        <taxon>Venturiales</taxon>
        <taxon>Venturiaceae</taxon>
        <taxon>Venturia</taxon>
    </lineage>
</organism>
<evidence type="ECO:0000313" key="3">
    <source>
        <dbReference type="Proteomes" id="UP000447873"/>
    </source>
</evidence>
<feature type="region of interest" description="Disordered" evidence="1">
    <location>
        <begin position="1"/>
        <end position="20"/>
    </location>
</feature>
<comment type="caution">
    <text evidence="2">The sequence shown here is derived from an EMBL/GenBank/DDBJ whole genome shotgun (WGS) entry which is preliminary data.</text>
</comment>
<protein>
    <submittedName>
        <fullName evidence="2">Uncharacterized protein</fullName>
    </submittedName>
</protein>
<gene>
    <name evidence="2" type="ORF">EG328_004714</name>
</gene>
<evidence type="ECO:0000256" key="1">
    <source>
        <dbReference type="SAM" id="MobiDB-lite"/>
    </source>
</evidence>
<dbReference type="EMBL" id="WNWS01000257">
    <property type="protein sequence ID" value="KAE9972906.1"/>
    <property type="molecule type" value="Genomic_DNA"/>
</dbReference>
<accession>A0A8H3UPB2</accession>
<evidence type="ECO:0000313" key="2">
    <source>
        <dbReference type="EMBL" id="KAE9972906.1"/>
    </source>
</evidence>
<feature type="region of interest" description="Disordered" evidence="1">
    <location>
        <begin position="83"/>
        <end position="105"/>
    </location>
</feature>
<reference evidence="2 3" key="1">
    <citation type="submission" date="2018-12" db="EMBL/GenBank/DDBJ databases">
        <title>Venturia inaequalis Genome Resource.</title>
        <authorList>
            <person name="Lichtner F.J."/>
        </authorList>
    </citation>
    <scope>NUCLEOTIDE SEQUENCE [LARGE SCALE GENOMIC DNA]</scope>
    <source>
        <strain evidence="2 3">120213</strain>
    </source>
</reference>